<evidence type="ECO:0000313" key="2">
    <source>
        <dbReference type="EMBL" id="KAF7371841.1"/>
    </source>
</evidence>
<dbReference type="AlphaFoldDB" id="A0A8H6Z8Q6"/>
<sequence>MIAIASVERPCSLKVRCTFSGSLKNKPAALAPIIEEPEPKEAEIRGLDVLQDIYSPPEPAPSGGVCTARRLLYPEFRLVVQKPCIQSNSNKQTISSSLWPPPGSDVHEFAAPALEFRSLSLTEDPPIRYPAPLNIASNSVRSTQHNMSDMCSDIPRMNGQQMK</sequence>
<comment type="caution">
    <text evidence="2">The sequence shown here is derived from an EMBL/GenBank/DDBJ whole genome shotgun (WGS) entry which is preliminary data.</text>
</comment>
<name>A0A8H6Z8Q6_9AGAR</name>
<proteinExistence type="predicted"/>
<evidence type="ECO:0000313" key="3">
    <source>
        <dbReference type="Proteomes" id="UP000620124"/>
    </source>
</evidence>
<gene>
    <name evidence="2" type="ORF">MVEN_00040900</name>
</gene>
<organism evidence="2 3">
    <name type="scientific">Mycena venus</name>
    <dbReference type="NCBI Taxonomy" id="2733690"/>
    <lineage>
        <taxon>Eukaryota</taxon>
        <taxon>Fungi</taxon>
        <taxon>Dikarya</taxon>
        <taxon>Basidiomycota</taxon>
        <taxon>Agaricomycotina</taxon>
        <taxon>Agaricomycetes</taxon>
        <taxon>Agaricomycetidae</taxon>
        <taxon>Agaricales</taxon>
        <taxon>Marasmiineae</taxon>
        <taxon>Mycenaceae</taxon>
        <taxon>Mycena</taxon>
    </lineage>
</organism>
<feature type="region of interest" description="Disordered" evidence="1">
    <location>
        <begin position="142"/>
        <end position="163"/>
    </location>
</feature>
<dbReference type="Proteomes" id="UP000620124">
    <property type="component" value="Unassembled WGS sequence"/>
</dbReference>
<protein>
    <submittedName>
        <fullName evidence="2">Uncharacterized protein</fullName>
    </submittedName>
</protein>
<evidence type="ECO:0000256" key="1">
    <source>
        <dbReference type="SAM" id="MobiDB-lite"/>
    </source>
</evidence>
<keyword evidence="3" id="KW-1185">Reference proteome</keyword>
<accession>A0A8H6Z8Q6</accession>
<reference evidence="2" key="1">
    <citation type="submission" date="2020-05" db="EMBL/GenBank/DDBJ databases">
        <title>Mycena genomes resolve the evolution of fungal bioluminescence.</title>
        <authorList>
            <person name="Tsai I.J."/>
        </authorList>
    </citation>
    <scope>NUCLEOTIDE SEQUENCE</scope>
    <source>
        <strain evidence="2">CCC161011</strain>
    </source>
</reference>
<dbReference type="EMBL" id="JACAZI010000001">
    <property type="protein sequence ID" value="KAF7371841.1"/>
    <property type="molecule type" value="Genomic_DNA"/>
</dbReference>